<name>A0AAW0RZY4_9HYPO</name>
<evidence type="ECO:0000313" key="1">
    <source>
        <dbReference type="EMBL" id="KAK8147439.1"/>
    </source>
</evidence>
<reference evidence="1 2" key="1">
    <citation type="submission" date="2020-02" db="EMBL/GenBank/DDBJ databases">
        <title>Comparative genomics of the hypocrealean fungal genus Beauvera.</title>
        <authorList>
            <person name="Showalter D.N."/>
            <person name="Bushley K.E."/>
            <person name="Rehner S.A."/>
        </authorList>
    </citation>
    <scope>NUCLEOTIDE SEQUENCE [LARGE SCALE GENOMIC DNA]</scope>
    <source>
        <strain evidence="1 2">ARSEF4384</strain>
    </source>
</reference>
<comment type="caution">
    <text evidence="1">The sequence shown here is derived from an EMBL/GenBank/DDBJ whole genome shotgun (WGS) entry which is preliminary data.</text>
</comment>
<accession>A0AAW0RZY4</accession>
<sequence>MPTSIALAKLDAGRDSLKTDQYVRARFVDKSPPVPQTSYREDEATDFYQLLGTSSEDDSTNPSTWV</sequence>
<proteinExistence type="predicted"/>
<evidence type="ECO:0000313" key="2">
    <source>
        <dbReference type="Proteomes" id="UP001397290"/>
    </source>
</evidence>
<organism evidence="1 2">
    <name type="scientific">Beauveria asiatica</name>
    <dbReference type="NCBI Taxonomy" id="1069075"/>
    <lineage>
        <taxon>Eukaryota</taxon>
        <taxon>Fungi</taxon>
        <taxon>Dikarya</taxon>
        <taxon>Ascomycota</taxon>
        <taxon>Pezizomycotina</taxon>
        <taxon>Sordariomycetes</taxon>
        <taxon>Hypocreomycetidae</taxon>
        <taxon>Hypocreales</taxon>
        <taxon>Cordycipitaceae</taxon>
        <taxon>Beauveria</taxon>
    </lineage>
</organism>
<dbReference type="Proteomes" id="UP001397290">
    <property type="component" value="Unassembled WGS sequence"/>
</dbReference>
<dbReference type="AlphaFoldDB" id="A0AAW0RZY4"/>
<gene>
    <name evidence="1" type="ORF">G3M48_001604</name>
</gene>
<protein>
    <submittedName>
        <fullName evidence="1">Uncharacterized protein</fullName>
    </submittedName>
</protein>
<dbReference type="EMBL" id="JAAHCF010000147">
    <property type="protein sequence ID" value="KAK8147439.1"/>
    <property type="molecule type" value="Genomic_DNA"/>
</dbReference>
<keyword evidence="2" id="KW-1185">Reference proteome</keyword>